<dbReference type="SMART" id="SM01203">
    <property type="entry name" value="DUF3585"/>
    <property type="match status" value="1"/>
</dbReference>
<evidence type="ECO:0000313" key="10">
    <source>
        <dbReference type="Ensembl" id="ENSCVAP00000003426.1"/>
    </source>
</evidence>
<evidence type="ECO:0000256" key="2">
    <source>
        <dbReference type="ARBA" id="ARBA00022553"/>
    </source>
</evidence>
<reference evidence="10" key="1">
    <citation type="submission" date="2025-08" db="UniProtKB">
        <authorList>
            <consortium name="Ensembl"/>
        </authorList>
    </citation>
    <scope>IDENTIFICATION</scope>
</reference>
<keyword evidence="4 5" id="KW-0175">Coiled coil</keyword>
<feature type="compositionally biased region" description="Basic and acidic residues" evidence="6">
    <location>
        <begin position="1103"/>
        <end position="1125"/>
    </location>
</feature>
<dbReference type="InterPro" id="IPR036872">
    <property type="entry name" value="CH_dom_sf"/>
</dbReference>
<dbReference type="PROSITE" id="PS50021">
    <property type="entry name" value="CH"/>
    <property type="match status" value="1"/>
</dbReference>
<dbReference type="PANTHER" id="PTHR23167:SF43">
    <property type="entry name" value="EH DOMAIN-BINDING PROTEIN 1"/>
    <property type="match status" value="1"/>
</dbReference>
<keyword evidence="11" id="KW-1185">Reference proteome</keyword>
<dbReference type="PANTHER" id="PTHR23167">
    <property type="entry name" value="CALPONIN HOMOLOGY DOMAIN-CONTAINING PROTEIN DDB_G0272472-RELATED"/>
    <property type="match status" value="1"/>
</dbReference>
<reference evidence="10" key="2">
    <citation type="submission" date="2025-09" db="UniProtKB">
        <authorList>
            <consortium name="Ensembl"/>
        </authorList>
    </citation>
    <scope>IDENTIFICATION</scope>
</reference>
<feature type="region of interest" description="Disordered" evidence="6">
    <location>
        <begin position="648"/>
        <end position="730"/>
    </location>
</feature>
<feature type="coiled-coil region" evidence="5">
    <location>
        <begin position="179"/>
        <end position="223"/>
    </location>
</feature>
<keyword evidence="3" id="KW-0967">Endosome</keyword>
<dbReference type="InterPro" id="IPR050540">
    <property type="entry name" value="F-actin_Monoox_Mical"/>
</dbReference>
<feature type="region of interest" description="Disordered" evidence="6">
    <location>
        <begin position="589"/>
        <end position="634"/>
    </location>
</feature>
<evidence type="ECO:0000256" key="1">
    <source>
        <dbReference type="ARBA" id="ARBA00004177"/>
    </source>
</evidence>
<dbReference type="GO" id="GO:0005768">
    <property type="term" value="C:endosome"/>
    <property type="evidence" value="ECO:0007669"/>
    <property type="project" value="UniProtKB-SubCell"/>
</dbReference>
<accession>A0A3Q2CEI3</accession>
<evidence type="ECO:0000313" key="11">
    <source>
        <dbReference type="Proteomes" id="UP000265020"/>
    </source>
</evidence>
<feature type="compositionally biased region" description="Polar residues" evidence="6">
    <location>
        <begin position="616"/>
        <end position="625"/>
    </location>
</feature>
<dbReference type="Pfam" id="PF10358">
    <property type="entry name" value="NT-C2"/>
    <property type="match status" value="1"/>
</dbReference>
<dbReference type="CDD" id="cd21254">
    <property type="entry name" value="CH_EHBP1"/>
    <property type="match status" value="1"/>
</dbReference>
<feature type="domain" description="Calponin-homology (CH)" evidence="7">
    <location>
        <begin position="412"/>
        <end position="517"/>
    </location>
</feature>
<evidence type="ECO:0000256" key="3">
    <source>
        <dbReference type="ARBA" id="ARBA00022753"/>
    </source>
</evidence>
<feature type="region of interest" description="Disordered" evidence="6">
    <location>
        <begin position="1094"/>
        <end position="1125"/>
    </location>
</feature>
<protein>
    <submittedName>
        <fullName evidence="10">EH domain binding protein 1</fullName>
    </submittedName>
</protein>
<keyword evidence="2" id="KW-0597">Phosphoprotein</keyword>
<feature type="domain" description="BMERB" evidence="9">
    <location>
        <begin position="955"/>
        <end position="1106"/>
    </location>
</feature>
<evidence type="ECO:0000259" key="8">
    <source>
        <dbReference type="PROSITE" id="PS51840"/>
    </source>
</evidence>
<dbReference type="PROSITE" id="PS51840">
    <property type="entry name" value="C2_NT"/>
    <property type="match status" value="1"/>
</dbReference>
<dbReference type="InterPro" id="IPR022735">
    <property type="entry name" value="bMERB_dom"/>
</dbReference>
<dbReference type="InterPro" id="IPR019448">
    <property type="entry name" value="NT-C2"/>
</dbReference>
<dbReference type="Pfam" id="PF12130">
    <property type="entry name" value="bMERB_dom"/>
    <property type="match status" value="1"/>
</dbReference>
<evidence type="ECO:0000256" key="5">
    <source>
        <dbReference type="SAM" id="Coils"/>
    </source>
</evidence>
<feature type="region of interest" description="Disordered" evidence="6">
    <location>
        <begin position="278"/>
        <end position="412"/>
    </location>
</feature>
<feature type="compositionally biased region" description="Polar residues" evidence="6">
    <location>
        <begin position="712"/>
        <end position="722"/>
    </location>
</feature>
<comment type="subcellular location">
    <subcellularLocation>
        <location evidence="1">Endosome</location>
    </subcellularLocation>
</comment>
<feature type="compositionally biased region" description="Polar residues" evidence="6">
    <location>
        <begin position="594"/>
        <end position="604"/>
    </location>
</feature>
<dbReference type="Ensembl" id="ENSCVAT00000010069.1">
    <property type="protein sequence ID" value="ENSCVAP00000003426.1"/>
    <property type="gene ID" value="ENSCVAG00000000800.1"/>
</dbReference>
<name>A0A3Q2CEI3_CYPVA</name>
<dbReference type="SUPFAM" id="SSF47576">
    <property type="entry name" value="Calponin-homology domain, CH-domain"/>
    <property type="match status" value="1"/>
</dbReference>
<feature type="region of interest" description="Disordered" evidence="6">
    <location>
        <begin position="924"/>
        <end position="948"/>
    </location>
</feature>
<evidence type="ECO:0000256" key="6">
    <source>
        <dbReference type="SAM" id="MobiDB-lite"/>
    </source>
</evidence>
<sequence length="1125" mass="127276">MASVWKRLQRVGKHASKFQFVASYQELMVECTKKWQPDKLVVVWTRRSRRKSSKSHSWQPGIKNPYRGVVVWPVPENIEITVTLFKDPHAEEFEDKEWTFVIENESPSGRRKALATSSINMKQYASPMPTQTDVKLKFKPLSKKVVSATLQFSLSCIFLREGKATDEDMQSLASLMSMKQADIGNLDDFEEENEEDEENRVNQEEKAAKITELINKLNFLEDEDQDAAPAMTTNPFDEPNTDLQSFHLNPFGDPDEEGECRLLEHLFYFTSLNGHCEVGSETRSSPLNPFDEADQDLQLQPDPEPPRPKQKKGVRPVDMSKYLYADTSHNEEEELDESNPFYEPRTSSPARPLEGSPSPDVGSNQKRKAPPPPSTSTGPGPAPQTSKPSSGPDGERAQPPSPAPSPVLGGKPNASQSLLAWCREVTKNYRGVKITNFTTSWRNGLAFCAILHHFRPDLIDYKSLNPQDIKENNKKAYDGFASLGISRLLEPSDMVLLAIPDKLTVMTYLYQIRAHFSGEELNVVQIEANSSRSTYKVGDFETDTNASIDQDKFYAELNDVQHRDANSEPVSSSGAVQSNGAEVIEGEMKAGAESTGSQAPEPFQSTPPVPSPRTALASTATNSAHMTPPGSEDRRVLLKANTLDLSEVPQRVDREVEKEAQHKEEVLEDRGGRNSEPSSPTRRGNSLSHFSYNKDADLIKKKRAGLRHSESEPASNSTSPPVNHTDIPLKQVNPPRHLKVLSRQEELKERARLLLEQARRDAAMKAGNKNVLNSAVLPTSRTTGFSDERDAERRRQLRERARQLIAEARSGVKISDMSLLDPTNMERSKGSKAGSAGGQDTYIISIHLVTLVLEKSKNHLNALQATPTNNQVYLFTIKLNVTELRAERLRRATEKLRSPVVFNKDSAVRKTQLKSFSQYVENRPEVKRQKSVPEDLKKVEEDRGSQTEVDLQRPFEEEKAFKDTSQYVVGELSALESEQRHIDARAARVEKRLRYLMDTGNNKEEEEAMMQEWFMLVNKKNALIRRQNQLSLLEKEHDLERRFELLNRELRAMLAIEDWQKTEAQKRREQLLLDELVILVNKRDALVRDLDAQEKEAEAEDEHLERTLEQNKGKMAKKEEKCVLQ</sequence>
<dbReference type="Proteomes" id="UP000265020">
    <property type="component" value="Unassembled WGS sequence"/>
</dbReference>
<dbReference type="SMART" id="SM00033">
    <property type="entry name" value="CH"/>
    <property type="match status" value="1"/>
</dbReference>
<evidence type="ECO:0000256" key="4">
    <source>
        <dbReference type="ARBA" id="ARBA00023054"/>
    </source>
</evidence>
<feature type="compositionally biased region" description="Polar residues" evidence="6">
    <location>
        <begin position="675"/>
        <end position="691"/>
    </location>
</feature>
<evidence type="ECO:0000259" key="9">
    <source>
        <dbReference type="PROSITE" id="PS51848"/>
    </source>
</evidence>
<dbReference type="FunFam" id="1.10.418.10:FF:000023">
    <property type="entry name" value="EH domain-binding protein 1 isoform X1"/>
    <property type="match status" value="1"/>
</dbReference>
<dbReference type="AlphaFoldDB" id="A0A3Q2CEI3"/>
<dbReference type="Pfam" id="PF00307">
    <property type="entry name" value="CH"/>
    <property type="match status" value="1"/>
</dbReference>
<proteinExistence type="predicted"/>
<organism evidence="10 11">
    <name type="scientific">Cyprinodon variegatus</name>
    <name type="common">Sheepshead minnow</name>
    <dbReference type="NCBI Taxonomy" id="28743"/>
    <lineage>
        <taxon>Eukaryota</taxon>
        <taxon>Metazoa</taxon>
        <taxon>Chordata</taxon>
        <taxon>Craniata</taxon>
        <taxon>Vertebrata</taxon>
        <taxon>Euteleostomi</taxon>
        <taxon>Actinopterygii</taxon>
        <taxon>Neopterygii</taxon>
        <taxon>Teleostei</taxon>
        <taxon>Neoteleostei</taxon>
        <taxon>Acanthomorphata</taxon>
        <taxon>Ovalentaria</taxon>
        <taxon>Atherinomorphae</taxon>
        <taxon>Cyprinodontiformes</taxon>
        <taxon>Cyprinodontidae</taxon>
        <taxon>Cyprinodon</taxon>
    </lineage>
</organism>
<dbReference type="InterPro" id="IPR001715">
    <property type="entry name" value="CH_dom"/>
</dbReference>
<dbReference type="GeneTree" id="ENSGT00940000157597"/>
<feature type="compositionally biased region" description="Basic and acidic residues" evidence="6">
    <location>
        <begin position="650"/>
        <end position="673"/>
    </location>
</feature>
<dbReference type="PROSITE" id="PS51848">
    <property type="entry name" value="BMERB"/>
    <property type="match status" value="1"/>
</dbReference>
<dbReference type="Gene3D" id="1.10.418.10">
    <property type="entry name" value="Calponin-like domain"/>
    <property type="match status" value="1"/>
</dbReference>
<feature type="domain" description="C2 NT-type" evidence="8">
    <location>
        <begin position="8"/>
        <end position="158"/>
    </location>
</feature>
<evidence type="ECO:0000259" key="7">
    <source>
        <dbReference type="PROSITE" id="PS50021"/>
    </source>
</evidence>